<name>A0A5C5WHF3_9BACT</name>
<accession>A0A5C5WHF3</accession>
<reference evidence="1 2" key="1">
    <citation type="submission" date="2019-02" db="EMBL/GenBank/DDBJ databases">
        <title>Deep-cultivation of Planctomycetes and their phenomic and genomic characterization uncovers novel biology.</title>
        <authorList>
            <person name="Wiegand S."/>
            <person name="Jogler M."/>
            <person name="Boedeker C."/>
            <person name="Pinto D."/>
            <person name="Vollmers J."/>
            <person name="Rivas-Marin E."/>
            <person name="Kohn T."/>
            <person name="Peeters S.H."/>
            <person name="Heuer A."/>
            <person name="Rast P."/>
            <person name="Oberbeckmann S."/>
            <person name="Bunk B."/>
            <person name="Jeske O."/>
            <person name="Meyerdierks A."/>
            <person name="Storesund J.E."/>
            <person name="Kallscheuer N."/>
            <person name="Luecker S."/>
            <person name="Lage O.M."/>
            <person name="Pohl T."/>
            <person name="Merkel B.J."/>
            <person name="Hornburger P."/>
            <person name="Mueller R.-W."/>
            <person name="Bruemmer F."/>
            <person name="Labrenz M."/>
            <person name="Spormann A.M."/>
            <person name="Op Den Camp H."/>
            <person name="Overmann J."/>
            <person name="Amann R."/>
            <person name="Jetten M.S.M."/>
            <person name="Mascher T."/>
            <person name="Medema M.H."/>
            <person name="Devos D.P."/>
            <person name="Kaster A.-K."/>
            <person name="Ovreas L."/>
            <person name="Rohde M."/>
            <person name="Galperin M.Y."/>
            <person name="Jogler C."/>
        </authorList>
    </citation>
    <scope>NUCLEOTIDE SEQUENCE [LARGE SCALE GENOMIC DNA]</scope>
    <source>
        <strain evidence="1 2">Pla22</strain>
    </source>
</reference>
<sequence>MSFRESLDRVLYAYAITLLEQGRDKQENDVQGQDVQGQRERAMNLFAEVTQIRRELLATEPDNTTRQIALITTLSRIGEIDEAVELAQSARENISGDSTFLYHLACGYAQIAGALDASGRNENEKLRQQMIDEAVEALRGAKRAGFYRQSDLRLDPDLDPIRGSKAFEQFVENGL</sequence>
<keyword evidence="2" id="KW-1185">Reference proteome</keyword>
<organism evidence="1 2">
    <name type="scientific">Rubripirellula amarantea</name>
    <dbReference type="NCBI Taxonomy" id="2527999"/>
    <lineage>
        <taxon>Bacteria</taxon>
        <taxon>Pseudomonadati</taxon>
        <taxon>Planctomycetota</taxon>
        <taxon>Planctomycetia</taxon>
        <taxon>Pirellulales</taxon>
        <taxon>Pirellulaceae</taxon>
        <taxon>Rubripirellula</taxon>
    </lineage>
</organism>
<dbReference type="Gene3D" id="1.25.40.10">
    <property type="entry name" value="Tetratricopeptide repeat domain"/>
    <property type="match status" value="1"/>
</dbReference>
<dbReference type="InterPro" id="IPR011990">
    <property type="entry name" value="TPR-like_helical_dom_sf"/>
</dbReference>
<comment type="caution">
    <text evidence="1">The sequence shown here is derived from an EMBL/GenBank/DDBJ whole genome shotgun (WGS) entry which is preliminary data.</text>
</comment>
<dbReference type="SUPFAM" id="SSF48452">
    <property type="entry name" value="TPR-like"/>
    <property type="match status" value="1"/>
</dbReference>
<evidence type="ECO:0000313" key="1">
    <source>
        <dbReference type="EMBL" id="TWT50234.1"/>
    </source>
</evidence>
<protein>
    <recommendedName>
        <fullName evidence="3">Tetratricopeptide repeat protein</fullName>
    </recommendedName>
</protein>
<evidence type="ECO:0008006" key="3">
    <source>
        <dbReference type="Google" id="ProtNLM"/>
    </source>
</evidence>
<gene>
    <name evidence="1" type="ORF">Pla22_29750</name>
</gene>
<dbReference type="Proteomes" id="UP000316598">
    <property type="component" value="Unassembled WGS sequence"/>
</dbReference>
<evidence type="ECO:0000313" key="2">
    <source>
        <dbReference type="Proteomes" id="UP000316598"/>
    </source>
</evidence>
<proteinExistence type="predicted"/>
<dbReference type="RefSeq" id="WP_146515500.1">
    <property type="nucleotide sequence ID" value="NZ_SJPI01000002.1"/>
</dbReference>
<dbReference type="EMBL" id="SJPI01000002">
    <property type="protein sequence ID" value="TWT50234.1"/>
    <property type="molecule type" value="Genomic_DNA"/>
</dbReference>
<dbReference type="AlphaFoldDB" id="A0A5C5WHF3"/>